<protein>
    <recommendedName>
        <fullName evidence="4">Copper transport protein</fullName>
    </recommendedName>
</protein>
<evidence type="ECO:0000256" key="2">
    <source>
        <dbReference type="ARBA" id="ARBA00022989"/>
    </source>
</evidence>
<feature type="transmembrane region" description="Helical" evidence="4">
    <location>
        <begin position="31"/>
        <end position="54"/>
    </location>
</feature>
<organism evidence="6 7">
    <name type="scientific">Littorina saxatilis</name>
    <dbReference type="NCBI Taxonomy" id="31220"/>
    <lineage>
        <taxon>Eukaryota</taxon>
        <taxon>Metazoa</taxon>
        <taxon>Spiralia</taxon>
        <taxon>Lophotrochozoa</taxon>
        <taxon>Mollusca</taxon>
        <taxon>Gastropoda</taxon>
        <taxon>Caenogastropoda</taxon>
        <taxon>Littorinimorpha</taxon>
        <taxon>Littorinoidea</taxon>
        <taxon>Littorinidae</taxon>
        <taxon>Littorina</taxon>
    </lineage>
</organism>
<comment type="caution">
    <text evidence="6">The sequence shown here is derived from an EMBL/GenBank/DDBJ whole genome shotgun (WGS) entry which is preliminary data.</text>
</comment>
<feature type="region of interest" description="Disordered" evidence="5">
    <location>
        <begin position="147"/>
        <end position="167"/>
    </location>
</feature>
<keyword evidence="4" id="KW-0813">Transport</keyword>
<evidence type="ECO:0000256" key="4">
    <source>
        <dbReference type="RuleBase" id="RU367022"/>
    </source>
</evidence>
<dbReference type="PANTHER" id="PTHR12483">
    <property type="entry name" value="SOLUTE CARRIER FAMILY 31 COPPER TRANSPORTERS"/>
    <property type="match status" value="1"/>
</dbReference>
<accession>A0AAN9GAE7</accession>
<dbReference type="GO" id="GO:0005375">
    <property type="term" value="F:copper ion transmembrane transporter activity"/>
    <property type="evidence" value="ECO:0007669"/>
    <property type="project" value="UniProtKB-UniRule"/>
</dbReference>
<keyword evidence="3 4" id="KW-0472">Membrane</keyword>
<evidence type="ECO:0000256" key="5">
    <source>
        <dbReference type="SAM" id="MobiDB-lite"/>
    </source>
</evidence>
<evidence type="ECO:0000313" key="7">
    <source>
        <dbReference type="Proteomes" id="UP001374579"/>
    </source>
</evidence>
<dbReference type="InterPro" id="IPR007274">
    <property type="entry name" value="Cop_transporter"/>
</dbReference>
<proteinExistence type="inferred from homology"/>
<feature type="transmembrane region" description="Helical" evidence="4">
    <location>
        <begin position="75"/>
        <end position="94"/>
    </location>
</feature>
<sequence length="225" mass="25398">MEMDSHHQAFFTLSTHSPLLMESWTTATPKGLAIAVASGAVLTVLLEGLKCYSFTHKLALTLFKPPSSLSIPKRLYQALLHMTEVCMAYILMVFVMSFNLFIIIAVVIGAGFGYFVLRPLFLLRVTARLRRRLRALRILYPWRNEGEDCDRGQGDDKSSNARIEDDQTDRCQGYVGNDNDGNEVWIEHSVDGVTEVKKGEINVCKPCNPMMQCRQFSVRGRETCV</sequence>
<dbReference type="GO" id="GO:0016020">
    <property type="term" value="C:membrane"/>
    <property type="evidence" value="ECO:0007669"/>
    <property type="project" value="UniProtKB-SubCell"/>
</dbReference>
<evidence type="ECO:0000313" key="6">
    <source>
        <dbReference type="EMBL" id="KAK7101176.1"/>
    </source>
</evidence>
<comment type="similarity">
    <text evidence="4">Belongs to the copper transporter (Ctr) (TC 1.A.56) family. SLC31A subfamily.</text>
</comment>
<keyword evidence="4" id="KW-0406">Ion transport</keyword>
<name>A0AAN9GAE7_9CAEN</name>
<gene>
    <name evidence="6" type="ORF">V1264_024006</name>
</gene>
<dbReference type="Pfam" id="PF04145">
    <property type="entry name" value="Ctr"/>
    <property type="match status" value="1"/>
</dbReference>
<keyword evidence="2 4" id="KW-1133">Transmembrane helix</keyword>
<reference evidence="6 7" key="1">
    <citation type="submission" date="2024-02" db="EMBL/GenBank/DDBJ databases">
        <title>Chromosome-scale genome assembly of the rough periwinkle Littorina saxatilis.</title>
        <authorList>
            <person name="De Jode A."/>
            <person name="Faria R."/>
            <person name="Formenti G."/>
            <person name="Sims Y."/>
            <person name="Smith T.P."/>
            <person name="Tracey A."/>
            <person name="Wood J.M.D."/>
            <person name="Zagrodzka Z.B."/>
            <person name="Johannesson K."/>
            <person name="Butlin R.K."/>
            <person name="Leder E.H."/>
        </authorList>
    </citation>
    <scope>NUCLEOTIDE SEQUENCE [LARGE SCALE GENOMIC DNA]</scope>
    <source>
        <strain evidence="6">Snail1</strain>
        <tissue evidence="6">Muscle</tissue>
    </source>
</reference>
<evidence type="ECO:0000256" key="3">
    <source>
        <dbReference type="ARBA" id="ARBA00023136"/>
    </source>
</evidence>
<keyword evidence="4" id="KW-0187">Copper transport</keyword>
<comment type="subcellular location">
    <subcellularLocation>
        <location evidence="4">Membrane</location>
        <topology evidence="4">Multi-pass membrane protein</topology>
    </subcellularLocation>
</comment>
<dbReference type="EMBL" id="JBAMIC010000011">
    <property type="protein sequence ID" value="KAK7101176.1"/>
    <property type="molecule type" value="Genomic_DNA"/>
</dbReference>
<keyword evidence="4" id="KW-0186">Copper</keyword>
<keyword evidence="1 4" id="KW-0812">Transmembrane</keyword>
<evidence type="ECO:0000256" key="1">
    <source>
        <dbReference type="ARBA" id="ARBA00022692"/>
    </source>
</evidence>
<keyword evidence="7" id="KW-1185">Reference proteome</keyword>
<dbReference type="AlphaFoldDB" id="A0AAN9GAE7"/>
<feature type="transmembrane region" description="Helical" evidence="4">
    <location>
        <begin position="100"/>
        <end position="123"/>
    </location>
</feature>
<dbReference type="Proteomes" id="UP001374579">
    <property type="component" value="Unassembled WGS sequence"/>
</dbReference>